<keyword evidence="2" id="KW-1185">Reference proteome</keyword>
<proteinExistence type="predicted"/>
<dbReference type="EMBL" id="CAJVPW010022337">
    <property type="protein sequence ID" value="CAG8697123.1"/>
    <property type="molecule type" value="Genomic_DNA"/>
</dbReference>
<evidence type="ECO:0000313" key="1">
    <source>
        <dbReference type="EMBL" id="CAG8697123.1"/>
    </source>
</evidence>
<accession>A0ACA9PAV8</accession>
<name>A0ACA9PAV8_9GLOM</name>
<organism evidence="1 2">
    <name type="scientific">Cetraspora pellucida</name>
    <dbReference type="NCBI Taxonomy" id="1433469"/>
    <lineage>
        <taxon>Eukaryota</taxon>
        <taxon>Fungi</taxon>
        <taxon>Fungi incertae sedis</taxon>
        <taxon>Mucoromycota</taxon>
        <taxon>Glomeromycotina</taxon>
        <taxon>Glomeromycetes</taxon>
        <taxon>Diversisporales</taxon>
        <taxon>Gigasporaceae</taxon>
        <taxon>Cetraspora</taxon>
    </lineage>
</organism>
<dbReference type="Proteomes" id="UP000789366">
    <property type="component" value="Unassembled WGS sequence"/>
</dbReference>
<feature type="non-terminal residue" evidence="1">
    <location>
        <position position="1"/>
    </location>
</feature>
<reference evidence="1" key="1">
    <citation type="submission" date="2021-06" db="EMBL/GenBank/DDBJ databases">
        <authorList>
            <person name="Kallberg Y."/>
            <person name="Tangrot J."/>
            <person name="Rosling A."/>
        </authorList>
    </citation>
    <scope>NUCLEOTIDE SEQUENCE</scope>
    <source>
        <strain evidence="1">28 12/20/2015</strain>
    </source>
</reference>
<sequence length="89" mass="9806">ISMNNPSSKKQDVFIKVQNEWKTVKSLDKGIIECKIDGYLKAPLQPIQYASFPSTLSLTNQSITADEASSLPVSTIKLEELPPNATAQR</sequence>
<feature type="non-terminal residue" evidence="1">
    <location>
        <position position="89"/>
    </location>
</feature>
<comment type="caution">
    <text evidence="1">The sequence shown here is derived from an EMBL/GenBank/DDBJ whole genome shotgun (WGS) entry which is preliminary data.</text>
</comment>
<gene>
    <name evidence="1" type="ORF">SPELUC_LOCUS11082</name>
</gene>
<protein>
    <submittedName>
        <fullName evidence="1">5586_t:CDS:1</fullName>
    </submittedName>
</protein>
<evidence type="ECO:0000313" key="2">
    <source>
        <dbReference type="Proteomes" id="UP000789366"/>
    </source>
</evidence>